<evidence type="ECO:0000313" key="12">
    <source>
        <dbReference type="Proteomes" id="UP000265566"/>
    </source>
</evidence>
<dbReference type="GO" id="GO:0006357">
    <property type="term" value="P:regulation of transcription by RNA polymerase II"/>
    <property type="evidence" value="ECO:0000318"/>
    <property type="project" value="GO_Central"/>
</dbReference>
<evidence type="ECO:0000256" key="3">
    <source>
        <dbReference type="ARBA" id="ARBA00023125"/>
    </source>
</evidence>
<dbReference type="SUPFAM" id="SSF55455">
    <property type="entry name" value="SRF-like"/>
    <property type="match status" value="1"/>
</dbReference>
<dbReference type="PANTHER" id="PTHR11945">
    <property type="entry name" value="MADS BOX PROTEIN"/>
    <property type="match status" value="1"/>
</dbReference>
<evidence type="ECO:0000313" key="11">
    <source>
        <dbReference type="Proteomes" id="UP000002051"/>
    </source>
</evidence>
<dbReference type="EMBL" id="PSQE01000001">
    <property type="protein sequence ID" value="RHN80471.1"/>
    <property type="molecule type" value="Genomic_DNA"/>
</dbReference>
<reference evidence="12" key="4">
    <citation type="journal article" date="2018" name="Nat. Plants">
        <title>Whole-genome landscape of Medicago truncatula symbiotic genes.</title>
        <authorList>
            <person name="Pecrix Y."/>
            <person name="Staton S.E."/>
            <person name="Sallet E."/>
            <person name="Lelandais-Briere C."/>
            <person name="Moreau S."/>
            <person name="Carrere S."/>
            <person name="Blein T."/>
            <person name="Jardinaud M.F."/>
            <person name="Latrasse D."/>
            <person name="Zouine M."/>
            <person name="Zahm M."/>
            <person name="Kreplak J."/>
            <person name="Mayjonade B."/>
            <person name="Satge C."/>
            <person name="Perez M."/>
            <person name="Cauet S."/>
            <person name="Marande W."/>
            <person name="Chantry-Darmon C."/>
            <person name="Lopez-Roques C."/>
            <person name="Bouchez O."/>
            <person name="Berard A."/>
            <person name="Debelle F."/>
            <person name="Munos S."/>
            <person name="Bendahmane A."/>
            <person name="Berges H."/>
            <person name="Niebel A."/>
            <person name="Buitink J."/>
            <person name="Frugier F."/>
            <person name="Benhamed M."/>
            <person name="Crespi M."/>
            <person name="Gouzy J."/>
            <person name="Gamas P."/>
        </authorList>
    </citation>
    <scope>NUCLEOTIDE SEQUENCE [LARGE SCALE GENOMIC DNA]</scope>
    <source>
        <strain evidence="12">cv. Jemalong A17</strain>
    </source>
</reference>
<accession>A0A072VMQ1</accession>
<dbReference type="OrthoDB" id="779403at2759"/>
<dbReference type="HOGENOM" id="CLU_053053_7_0_1"/>
<dbReference type="PANTHER" id="PTHR11945:SF425">
    <property type="entry name" value="MADS-BOX TRANSCRIPTION FACTOR FAMILY PROTEIN"/>
    <property type="match status" value="1"/>
</dbReference>
<evidence type="ECO:0000256" key="6">
    <source>
        <dbReference type="SAM" id="Coils"/>
    </source>
</evidence>
<gene>
    <name evidence="10" type="primary">25484530</name>
    <name evidence="8" type="ordered locus">MTR_1g077320</name>
    <name evidence="9" type="ORF">MtrunA17_Chr1g0188661</name>
</gene>
<evidence type="ECO:0000313" key="8">
    <source>
        <dbReference type="EMBL" id="KEH42866.1"/>
    </source>
</evidence>
<dbReference type="STRING" id="3880.A0A072VMQ1"/>
<evidence type="ECO:0000259" key="7">
    <source>
        <dbReference type="PROSITE" id="PS50066"/>
    </source>
</evidence>
<dbReference type="GO" id="GO:0000978">
    <property type="term" value="F:RNA polymerase II cis-regulatory region sequence-specific DNA binding"/>
    <property type="evidence" value="ECO:0000318"/>
    <property type="project" value="GO_Central"/>
</dbReference>
<evidence type="ECO:0000256" key="2">
    <source>
        <dbReference type="ARBA" id="ARBA00023015"/>
    </source>
</evidence>
<dbReference type="PRINTS" id="PR00404">
    <property type="entry name" value="MADSDOMAIN"/>
</dbReference>
<evidence type="ECO:0000256" key="4">
    <source>
        <dbReference type="ARBA" id="ARBA00023163"/>
    </source>
</evidence>
<reference evidence="8 11" key="2">
    <citation type="journal article" date="2014" name="BMC Genomics">
        <title>An improved genome release (version Mt4.0) for the model legume Medicago truncatula.</title>
        <authorList>
            <person name="Tang H."/>
            <person name="Krishnakumar V."/>
            <person name="Bidwell S."/>
            <person name="Rosen B."/>
            <person name="Chan A."/>
            <person name="Zhou S."/>
            <person name="Gentzbittel L."/>
            <person name="Childs K.L."/>
            <person name="Yandell M."/>
            <person name="Gundlach H."/>
            <person name="Mayer K.F."/>
            <person name="Schwartz D.C."/>
            <person name="Town C.D."/>
        </authorList>
    </citation>
    <scope>GENOME REANNOTATION</scope>
    <source>
        <strain evidence="8">A17</strain>
        <strain evidence="10 11">cv. Jemalong A17</strain>
    </source>
</reference>
<dbReference type="GO" id="GO:0046983">
    <property type="term" value="F:protein dimerization activity"/>
    <property type="evidence" value="ECO:0007669"/>
    <property type="project" value="InterPro"/>
</dbReference>
<keyword evidence="6" id="KW-0175">Coiled coil</keyword>
<dbReference type="Gramene" id="rna4403">
    <property type="protein sequence ID" value="RHN80471.1"/>
    <property type="gene ID" value="gene4403"/>
</dbReference>
<keyword evidence="5" id="KW-0539">Nucleus</keyword>
<protein>
    <submittedName>
        <fullName evidence="8">MADS-box transcription factor family protein</fullName>
    </submittedName>
    <submittedName>
        <fullName evidence="9">Putative transcription factor MADS-type1 family</fullName>
    </submittedName>
</protein>
<organism evidence="8 11">
    <name type="scientific">Medicago truncatula</name>
    <name type="common">Barrel medic</name>
    <name type="synonym">Medicago tribuloides</name>
    <dbReference type="NCBI Taxonomy" id="3880"/>
    <lineage>
        <taxon>Eukaryota</taxon>
        <taxon>Viridiplantae</taxon>
        <taxon>Streptophyta</taxon>
        <taxon>Embryophyta</taxon>
        <taxon>Tracheophyta</taxon>
        <taxon>Spermatophyta</taxon>
        <taxon>Magnoliopsida</taxon>
        <taxon>eudicotyledons</taxon>
        <taxon>Gunneridae</taxon>
        <taxon>Pentapetalae</taxon>
        <taxon>rosids</taxon>
        <taxon>fabids</taxon>
        <taxon>Fabales</taxon>
        <taxon>Fabaceae</taxon>
        <taxon>Papilionoideae</taxon>
        <taxon>50 kb inversion clade</taxon>
        <taxon>NPAAA clade</taxon>
        <taxon>Hologalegina</taxon>
        <taxon>IRL clade</taxon>
        <taxon>Trifolieae</taxon>
        <taxon>Medicago</taxon>
    </lineage>
</organism>
<reference evidence="8 11" key="1">
    <citation type="journal article" date="2011" name="Nature">
        <title>The Medicago genome provides insight into the evolution of rhizobial symbioses.</title>
        <authorList>
            <person name="Young N.D."/>
            <person name="Debelle F."/>
            <person name="Oldroyd G.E."/>
            <person name="Geurts R."/>
            <person name="Cannon S.B."/>
            <person name="Udvardi M.K."/>
            <person name="Benedito V.A."/>
            <person name="Mayer K.F."/>
            <person name="Gouzy J."/>
            <person name="Schoof H."/>
            <person name="Van de Peer Y."/>
            <person name="Proost S."/>
            <person name="Cook D.R."/>
            <person name="Meyers B.C."/>
            <person name="Spannagl M."/>
            <person name="Cheung F."/>
            <person name="De Mita S."/>
            <person name="Krishnakumar V."/>
            <person name="Gundlach H."/>
            <person name="Zhou S."/>
            <person name="Mudge J."/>
            <person name="Bharti A.K."/>
            <person name="Murray J.D."/>
            <person name="Naoumkina M.A."/>
            <person name="Rosen B."/>
            <person name="Silverstein K.A."/>
            <person name="Tang H."/>
            <person name="Rombauts S."/>
            <person name="Zhao P.X."/>
            <person name="Zhou P."/>
            <person name="Barbe V."/>
            <person name="Bardou P."/>
            <person name="Bechner M."/>
            <person name="Bellec A."/>
            <person name="Berger A."/>
            <person name="Berges H."/>
            <person name="Bidwell S."/>
            <person name="Bisseling T."/>
            <person name="Choisne N."/>
            <person name="Couloux A."/>
            <person name="Denny R."/>
            <person name="Deshpande S."/>
            <person name="Dai X."/>
            <person name="Doyle J.J."/>
            <person name="Dudez A.M."/>
            <person name="Farmer A.D."/>
            <person name="Fouteau S."/>
            <person name="Franken C."/>
            <person name="Gibelin C."/>
            <person name="Gish J."/>
            <person name="Goldstein S."/>
            <person name="Gonzalez A.J."/>
            <person name="Green P.J."/>
            <person name="Hallab A."/>
            <person name="Hartog M."/>
            <person name="Hua A."/>
            <person name="Humphray S.J."/>
            <person name="Jeong D.H."/>
            <person name="Jing Y."/>
            <person name="Jocker A."/>
            <person name="Kenton S.M."/>
            <person name="Kim D.J."/>
            <person name="Klee K."/>
            <person name="Lai H."/>
            <person name="Lang C."/>
            <person name="Lin S."/>
            <person name="Macmil S.L."/>
            <person name="Magdelenat G."/>
            <person name="Matthews L."/>
            <person name="McCorrison J."/>
            <person name="Monaghan E.L."/>
            <person name="Mun J.H."/>
            <person name="Najar F.Z."/>
            <person name="Nicholson C."/>
            <person name="Noirot C."/>
            <person name="O'Bleness M."/>
            <person name="Paule C.R."/>
            <person name="Poulain J."/>
            <person name="Prion F."/>
            <person name="Qin B."/>
            <person name="Qu C."/>
            <person name="Retzel E.F."/>
            <person name="Riddle C."/>
            <person name="Sallet E."/>
            <person name="Samain S."/>
            <person name="Samson N."/>
            <person name="Sanders I."/>
            <person name="Saurat O."/>
            <person name="Scarpelli C."/>
            <person name="Schiex T."/>
            <person name="Segurens B."/>
            <person name="Severin A.J."/>
            <person name="Sherrier D.J."/>
            <person name="Shi R."/>
            <person name="Sims S."/>
            <person name="Singer S.R."/>
            <person name="Sinharoy S."/>
            <person name="Sterck L."/>
            <person name="Viollet A."/>
            <person name="Wang B.B."/>
            <person name="Wang K."/>
            <person name="Wang M."/>
            <person name="Wang X."/>
            <person name="Warfsmann J."/>
            <person name="Weissenbach J."/>
            <person name="White D.D."/>
            <person name="White J.D."/>
            <person name="Wiley G.B."/>
            <person name="Wincker P."/>
            <person name="Xing Y."/>
            <person name="Yang L."/>
            <person name="Yao Z."/>
            <person name="Ying F."/>
            <person name="Zhai J."/>
            <person name="Zhou L."/>
            <person name="Zuber A."/>
            <person name="Denarie J."/>
            <person name="Dixon R.A."/>
            <person name="May G.D."/>
            <person name="Schwartz D.C."/>
            <person name="Rogers J."/>
            <person name="Quetier F."/>
            <person name="Town C.D."/>
            <person name="Roe B.A."/>
        </authorList>
    </citation>
    <scope>NUCLEOTIDE SEQUENCE [LARGE SCALE GENOMIC DNA]</scope>
    <source>
        <strain evidence="8">A17</strain>
        <strain evidence="10 11">cv. Jemalong A17</strain>
    </source>
</reference>
<feature type="domain" description="MADS-box" evidence="7">
    <location>
        <begin position="1"/>
        <end position="47"/>
    </location>
</feature>
<proteinExistence type="predicted"/>
<dbReference type="GO" id="GO:0005634">
    <property type="term" value="C:nucleus"/>
    <property type="evidence" value="ECO:0007669"/>
    <property type="project" value="UniProtKB-SubCell"/>
</dbReference>
<name>A0A072VMQ1_MEDTR</name>
<keyword evidence="2" id="KW-0805">Transcription regulation</keyword>
<dbReference type="GO" id="GO:0000981">
    <property type="term" value="F:DNA-binding transcription factor activity, RNA polymerase II-specific"/>
    <property type="evidence" value="ECO:0000318"/>
    <property type="project" value="GO_Central"/>
</dbReference>
<evidence type="ECO:0000256" key="5">
    <source>
        <dbReference type="ARBA" id="ARBA00023242"/>
    </source>
</evidence>
<dbReference type="SMART" id="SM00432">
    <property type="entry name" value="MADS"/>
    <property type="match status" value="1"/>
</dbReference>
<keyword evidence="3" id="KW-0238">DNA-binding</keyword>
<evidence type="ECO:0000256" key="1">
    <source>
        <dbReference type="ARBA" id="ARBA00004123"/>
    </source>
</evidence>
<dbReference type="EMBL" id="CM001217">
    <property type="protein sequence ID" value="KEH42866.1"/>
    <property type="molecule type" value="Genomic_DNA"/>
</dbReference>
<reference evidence="9" key="5">
    <citation type="journal article" date="2018" name="Nat. Plants">
        <title>Whole-genome landscape of Medicago truncatula symbiotic genes.</title>
        <authorList>
            <person name="Pecrix Y."/>
            <person name="Gamas P."/>
            <person name="Carrere S."/>
        </authorList>
    </citation>
    <scope>NUCLEOTIDE SEQUENCE</scope>
    <source>
        <tissue evidence="9">Leaves</tissue>
    </source>
</reference>
<keyword evidence="4" id="KW-0804">Transcription</keyword>
<reference evidence="10" key="3">
    <citation type="submission" date="2015-04" db="UniProtKB">
        <authorList>
            <consortium name="EnsemblPlants"/>
        </authorList>
    </citation>
    <scope>IDENTIFICATION</scope>
    <source>
        <strain evidence="10">cv. Jemalong A17</strain>
    </source>
</reference>
<dbReference type="EnsemblPlants" id="KEH42866">
    <property type="protein sequence ID" value="KEH42866"/>
    <property type="gene ID" value="MTR_1g077320"/>
</dbReference>
<evidence type="ECO:0000313" key="10">
    <source>
        <dbReference type="EnsemblPlants" id="KEH42866"/>
    </source>
</evidence>
<dbReference type="Gene3D" id="3.40.1810.10">
    <property type="entry name" value="Transcription factor, MADS-box"/>
    <property type="match status" value="1"/>
</dbReference>
<comment type="subcellular location">
    <subcellularLocation>
        <location evidence="1">Nucleus</location>
    </subcellularLocation>
</comment>
<dbReference type="PROSITE" id="PS50066">
    <property type="entry name" value="MADS_BOX_2"/>
    <property type="match status" value="1"/>
</dbReference>
<dbReference type="Proteomes" id="UP000002051">
    <property type="component" value="Unassembled WGS sequence"/>
</dbReference>
<evidence type="ECO:0000313" key="9">
    <source>
        <dbReference type="EMBL" id="RHN80471.1"/>
    </source>
</evidence>
<feature type="coiled-coil region" evidence="6">
    <location>
        <begin position="61"/>
        <end position="113"/>
    </location>
</feature>
<dbReference type="KEGG" id="mtr:25484530"/>
<sequence length="159" mass="18729">MTRKKVKLAFMSNDSARKASYKKRKKSIIKKVRELTILCGIPACAIISDPFDSKTEVWPNLKEAKQVIERYQNSYMKDERKNVNQESFLLQQIAKARDQLRKQRQDNRENELNIRMIWYLQNNTVPDDMTVSDLRDLDKLITKNMKEIDDKMASLSLSN</sequence>
<dbReference type="Proteomes" id="UP000265566">
    <property type="component" value="Chromosome 1"/>
</dbReference>
<dbReference type="AlphaFoldDB" id="A0A072VMQ1"/>
<dbReference type="Pfam" id="PF00319">
    <property type="entry name" value="SRF-TF"/>
    <property type="match status" value="1"/>
</dbReference>
<keyword evidence="11" id="KW-1185">Reference proteome</keyword>
<dbReference type="InterPro" id="IPR036879">
    <property type="entry name" value="TF_MADSbox_sf"/>
</dbReference>
<dbReference type="InterPro" id="IPR002100">
    <property type="entry name" value="TF_MADSbox"/>
</dbReference>